<evidence type="ECO:0000256" key="9">
    <source>
        <dbReference type="RuleBase" id="RU003465"/>
    </source>
</evidence>
<dbReference type="PROSITE" id="PS01032">
    <property type="entry name" value="PPM_1"/>
    <property type="match status" value="1"/>
</dbReference>
<gene>
    <name evidence="12" type="ORF">RHSIM_Rhsim12G0186400</name>
</gene>
<protein>
    <recommendedName>
        <fullName evidence="3">protein-serine/threonine phosphatase</fullName>
        <ecNumber evidence="3">3.1.3.16</ecNumber>
    </recommendedName>
</protein>
<evidence type="ECO:0000256" key="1">
    <source>
        <dbReference type="ARBA" id="ARBA00001936"/>
    </source>
</evidence>
<evidence type="ECO:0000256" key="6">
    <source>
        <dbReference type="ARBA" id="ARBA00022842"/>
    </source>
</evidence>
<evidence type="ECO:0000256" key="4">
    <source>
        <dbReference type="ARBA" id="ARBA00022723"/>
    </source>
</evidence>
<keyword evidence="4" id="KW-0479">Metal-binding</keyword>
<feature type="compositionally biased region" description="Polar residues" evidence="10">
    <location>
        <begin position="105"/>
        <end position="114"/>
    </location>
</feature>
<keyword evidence="8" id="KW-0464">Manganese</keyword>
<feature type="compositionally biased region" description="Acidic residues" evidence="10">
    <location>
        <begin position="294"/>
        <end position="315"/>
    </location>
</feature>
<organism evidence="12 13">
    <name type="scientific">Rhododendron simsii</name>
    <name type="common">Sims's rhododendron</name>
    <dbReference type="NCBI Taxonomy" id="118357"/>
    <lineage>
        <taxon>Eukaryota</taxon>
        <taxon>Viridiplantae</taxon>
        <taxon>Streptophyta</taxon>
        <taxon>Embryophyta</taxon>
        <taxon>Tracheophyta</taxon>
        <taxon>Spermatophyta</taxon>
        <taxon>Magnoliopsida</taxon>
        <taxon>eudicotyledons</taxon>
        <taxon>Gunneridae</taxon>
        <taxon>Pentapetalae</taxon>
        <taxon>asterids</taxon>
        <taxon>Ericales</taxon>
        <taxon>Ericaceae</taxon>
        <taxon>Ericoideae</taxon>
        <taxon>Rhodoreae</taxon>
        <taxon>Rhododendron</taxon>
    </lineage>
</organism>
<dbReference type="SUPFAM" id="SSF81606">
    <property type="entry name" value="PP2C-like"/>
    <property type="match status" value="1"/>
</dbReference>
<dbReference type="OrthoDB" id="10264738at2759"/>
<dbReference type="Gene3D" id="3.60.40.10">
    <property type="entry name" value="PPM-type phosphatase domain"/>
    <property type="match status" value="1"/>
</dbReference>
<accession>A0A834LA90</accession>
<feature type="region of interest" description="Disordered" evidence="10">
    <location>
        <begin position="285"/>
        <end position="315"/>
    </location>
</feature>
<evidence type="ECO:0000256" key="2">
    <source>
        <dbReference type="ARBA" id="ARBA00001946"/>
    </source>
</evidence>
<comment type="cofactor">
    <cofactor evidence="2">
        <name>Mg(2+)</name>
        <dbReference type="ChEBI" id="CHEBI:18420"/>
    </cofactor>
</comment>
<dbReference type="SMART" id="SM00332">
    <property type="entry name" value="PP2Cc"/>
    <property type="match status" value="1"/>
</dbReference>
<evidence type="ECO:0000256" key="8">
    <source>
        <dbReference type="ARBA" id="ARBA00023211"/>
    </source>
</evidence>
<feature type="region of interest" description="Disordered" evidence="10">
    <location>
        <begin position="105"/>
        <end position="139"/>
    </location>
</feature>
<dbReference type="Proteomes" id="UP000626092">
    <property type="component" value="Unassembled WGS sequence"/>
</dbReference>
<dbReference type="InterPro" id="IPR015655">
    <property type="entry name" value="PP2C"/>
</dbReference>
<dbReference type="PANTHER" id="PTHR13832">
    <property type="entry name" value="PROTEIN PHOSPHATASE 2C"/>
    <property type="match status" value="1"/>
</dbReference>
<evidence type="ECO:0000256" key="7">
    <source>
        <dbReference type="ARBA" id="ARBA00022912"/>
    </source>
</evidence>
<evidence type="ECO:0000259" key="11">
    <source>
        <dbReference type="PROSITE" id="PS51746"/>
    </source>
</evidence>
<dbReference type="InterPro" id="IPR001932">
    <property type="entry name" value="PPM-type_phosphatase-like_dom"/>
</dbReference>
<dbReference type="GO" id="GO:0004722">
    <property type="term" value="F:protein serine/threonine phosphatase activity"/>
    <property type="evidence" value="ECO:0007669"/>
    <property type="project" value="UniProtKB-EC"/>
</dbReference>
<comment type="caution">
    <text evidence="12">The sequence shown here is derived from an EMBL/GenBank/DDBJ whole genome shotgun (WGS) entry which is preliminary data.</text>
</comment>
<reference evidence="12" key="1">
    <citation type="submission" date="2019-11" db="EMBL/GenBank/DDBJ databases">
        <authorList>
            <person name="Liu Y."/>
            <person name="Hou J."/>
            <person name="Li T.-Q."/>
            <person name="Guan C.-H."/>
            <person name="Wu X."/>
            <person name="Wu H.-Z."/>
            <person name="Ling F."/>
            <person name="Zhang R."/>
            <person name="Shi X.-G."/>
            <person name="Ren J.-P."/>
            <person name="Chen E.-F."/>
            <person name="Sun J.-M."/>
        </authorList>
    </citation>
    <scope>NUCLEOTIDE SEQUENCE</scope>
    <source>
        <strain evidence="12">Adult_tree_wgs_1</strain>
        <tissue evidence="12">Leaves</tissue>
    </source>
</reference>
<dbReference type="AlphaFoldDB" id="A0A834LA90"/>
<evidence type="ECO:0000256" key="10">
    <source>
        <dbReference type="SAM" id="MobiDB-lite"/>
    </source>
</evidence>
<comment type="cofactor">
    <cofactor evidence="1">
        <name>Mn(2+)</name>
        <dbReference type="ChEBI" id="CHEBI:29035"/>
    </cofactor>
</comment>
<dbReference type="EC" id="3.1.3.16" evidence="3"/>
<keyword evidence="5 9" id="KW-0378">Hydrolase</keyword>
<evidence type="ECO:0000256" key="5">
    <source>
        <dbReference type="ARBA" id="ARBA00022801"/>
    </source>
</evidence>
<comment type="similarity">
    <text evidence="9">Belongs to the PP2C family.</text>
</comment>
<evidence type="ECO:0000256" key="3">
    <source>
        <dbReference type="ARBA" id="ARBA00013081"/>
    </source>
</evidence>
<keyword evidence="7 9" id="KW-0904">Protein phosphatase</keyword>
<keyword evidence="13" id="KW-1185">Reference proteome</keyword>
<dbReference type="GO" id="GO:0046872">
    <property type="term" value="F:metal ion binding"/>
    <property type="evidence" value="ECO:0007669"/>
    <property type="project" value="UniProtKB-KW"/>
</dbReference>
<feature type="domain" description="PPM-type phosphatase" evidence="11">
    <location>
        <begin position="5"/>
        <end position="270"/>
    </location>
</feature>
<evidence type="ECO:0000313" key="12">
    <source>
        <dbReference type="EMBL" id="KAF7124911.1"/>
    </source>
</evidence>
<dbReference type="CDD" id="cd00143">
    <property type="entry name" value="PP2Cc"/>
    <property type="match status" value="1"/>
</dbReference>
<name>A0A834LA90_RHOSS</name>
<dbReference type="Pfam" id="PF00481">
    <property type="entry name" value="PP2C"/>
    <property type="match status" value="2"/>
</dbReference>
<feature type="compositionally biased region" description="Basic and acidic residues" evidence="10">
    <location>
        <begin position="116"/>
        <end position="132"/>
    </location>
</feature>
<keyword evidence="6" id="KW-0460">Magnesium</keyword>
<proteinExistence type="inferred from homology"/>
<evidence type="ECO:0000313" key="13">
    <source>
        <dbReference type="Proteomes" id="UP000626092"/>
    </source>
</evidence>
<dbReference type="PANTHER" id="PTHR13832:SF840">
    <property type="entry name" value="PROTEIN PHOSPHATASE 2C 60-RELATED"/>
    <property type="match status" value="1"/>
</dbReference>
<dbReference type="InterPro" id="IPR036457">
    <property type="entry name" value="PPM-type-like_dom_sf"/>
</dbReference>
<sequence>MKQLNMGLSAMQGCRSHMEDAHAAHVDLDTFASFFGVYDGHGGKEVALFCAKYLLREFMNQEAYLAGDLGTSLRPAFLRMDERMCSQSGNRELAIFRGKIEQASNGMEVSSGSPKLNEHNGHADDGSSEKEPSPAFHGPNSRSTACVAIIRNNQLLVANAGDSRCVIFRKGQAYNLTRDHEPNLEAEKDRILKAGGFVRYGSVNWTLNLSRSIGDMELKRNKSLPADEQIVTANPDLNTETKLLVVCERVFDRCIECKGRDNKTMILVQFKKPFDCSGSAKEQAPLLSYADPVSEPDSDSDDDEEESPVESEPWD</sequence>
<dbReference type="InterPro" id="IPR000222">
    <property type="entry name" value="PP2C_BS"/>
</dbReference>
<dbReference type="PROSITE" id="PS51746">
    <property type="entry name" value="PPM_2"/>
    <property type="match status" value="1"/>
</dbReference>
<dbReference type="EMBL" id="WJXA01000012">
    <property type="protein sequence ID" value="KAF7124911.1"/>
    <property type="molecule type" value="Genomic_DNA"/>
</dbReference>